<dbReference type="AlphaFoldDB" id="A0AAV8SKC7"/>
<protein>
    <submittedName>
        <fullName evidence="1">Uncharacterized protein</fullName>
    </submittedName>
</protein>
<organism evidence="1 2">
    <name type="scientific">Erythroxylum novogranatense</name>
    <dbReference type="NCBI Taxonomy" id="1862640"/>
    <lineage>
        <taxon>Eukaryota</taxon>
        <taxon>Viridiplantae</taxon>
        <taxon>Streptophyta</taxon>
        <taxon>Embryophyta</taxon>
        <taxon>Tracheophyta</taxon>
        <taxon>Spermatophyta</taxon>
        <taxon>Magnoliopsida</taxon>
        <taxon>eudicotyledons</taxon>
        <taxon>Gunneridae</taxon>
        <taxon>Pentapetalae</taxon>
        <taxon>rosids</taxon>
        <taxon>fabids</taxon>
        <taxon>Malpighiales</taxon>
        <taxon>Erythroxylaceae</taxon>
        <taxon>Erythroxylum</taxon>
    </lineage>
</organism>
<keyword evidence="2" id="KW-1185">Reference proteome</keyword>
<name>A0AAV8SKC7_9ROSI</name>
<evidence type="ECO:0000313" key="2">
    <source>
        <dbReference type="Proteomes" id="UP001159364"/>
    </source>
</evidence>
<dbReference type="EMBL" id="JAIWQS010000010">
    <property type="protein sequence ID" value="KAJ8752446.1"/>
    <property type="molecule type" value="Genomic_DNA"/>
</dbReference>
<accession>A0AAV8SKC7</accession>
<evidence type="ECO:0000313" key="1">
    <source>
        <dbReference type="EMBL" id="KAJ8752446.1"/>
    </source>
</evidence>
<comment type="caution">
    <text evidence="1">The sequence shown here is derived from an EMBL/GenBank/DDBJ whole genome shotgun (WGS) entry which is preliminary data.</text>
</comment>
<gene>
    <name evidence="1" type="ORF">K2173_004082</name>
</gene>
<proteinExistence type="predicted"/>
<dbReference type="Proteomes" id="UP001159364">
    <property type="component" value="Linkage Group LG10"/>
</dbReference>
<sequence>METTLSLKVITFRQFEGNKESFAIVDHSSRFYVESKKKRAADGGVNREVTEVVVVGEEIAAKAEGLCLEG</sequence>
<reference evidence="1 2" key="1">
    <citation type="submission" date="2021-09" db="EMBL/GenBank/DDBJ databases">
        <title>Genomic insights and catalytic innovation underlie evolution of tropane alkaloids biosynthesis.</title>
        <authorList>
            <person name="Wang Y.-J."/>
            <person name="Tian T."/>
            <person name="Huang J.-P."/>
            <person name="Huang S.-X."/>
        </authorList>
    </citation>
    <scope>NUCLEOTIDE SEQUENCE [LARGE SCALE GENOMIC DNA]</scope>
    <source>
        <strain evidence="1">KIB-2018</strain>
        <tissue evidence="1">Leaf</tissue>
    </source>
</reference>